<evidence type="ECO:0000256" key="1">
    <source>
        <dbReference type="ARBA" id="ARBA00000707"/>
    </source>
</evidence>
<dbReference type="GO" id="GO:0004843">
    <property type="term" value="F:cysteine-type deubiquitinase activity"/>
    <property type="evidence" value="ECO:0007669"/>
    <property type="project" value="UniProtKB-EC"/>
</dbReference>
<comment type="caution">
    <text evidence="10">The sequence shown here is derived from an EMBL/GenBank/DDBJ whole genome shotgun (WGS) entry which is preliminary data.</text>
</comment>
<evidence type="ECO:0000256" key="5">
    <source>
        <dbReference type="ARBA" id="ARBA00022801"/>
    </source>
</evidence>
<comment type="catalytic activity">
    <reaction evidence="1">
        <text>Thiol-dependent hydrolysis of ester, thioester, amide, peptide and isopeptide bonds formed by the C-terminal Gly of ubiquitin (a 76-residue protein attached to proteins as an intracellular targeting signal).</text>
        <dbReference type="EC" id="3.4.19.12"/>
    </reaction>
</comment>
<dbReference type="PROSITE" id="PS50235">
    <property type="entry name" value="USP_3"/>
    <property type="match status" value="1"/>
</dbReference>
<feature type="region of interest" description="Disordered" evidence="8">
    <location>
        <begin position="605"/>
        <end position="624"/>
    </location>
</feature>
<dbReference type="GO" id="GO:0016579">
    <property type="term" value="P:protein deubiquitination"/>
    <property type="evidence" value="ECO:0007669"/>
    <property type="project" value="InterPro"/>
</dbReference>
<name>A0A9P6KM90_9PLEO</name>
<evidence type="ECO:0000256" key="2">
    <source>
        <dbReference type="ARBA" id="ARBA00012759"/>
    </source>
</evidence>
<dbReference type="InterPro" id="IPR025305">
    <property type="entry name" value="UCH_repeat_domain"/>
</dbReference>
<feature type="domain" description="USP" evidence="9">
    <location>
        <begin position="633"/>
        <end position="1169"/>
    </location>
</feature>
<keyword evidence="3" id="KW-0645">Protease</keyword>
<evidence type="ECO:0000256" key="4">
    <source>
        <dbReference type="ARBA" id="ARBA00022786"/>
    </source>
</evidence>
<dbReference type="PROSITE" id="PS00973">
    <property type="entry name" value="USP_2"/>
    <property type="match status" value="1"/>
</dbReference>
<keyword evidence="5 10" id="KW-0378">Hydrolase</keyword>
<accession>A0A9P6KM90</accession>
<dbReference type="InterPro" id="IPR038765">
    <property type="entry name" value="Papain-like_cys_pep_sf"/>
</dbReference>
<feature type="coiled-coil region" evidence="7">
    <location>
        <begin position="979"/>
        <end position="1013"/>
    </location>
</feature>
<gene>
    <name evidence="10" type="ORF">PMIN01_10697</name>
</gene>
<dbReference type="PANTHER" id="PTHR43982:SF6">
    <property type="entry name" value="UBIQUITIN CARBOXYL-TERMINAL HYDROLASE 2-RELATED"/>
    <property type="match status" value="1"/>
</dbReference>
<dbReference type="EC" id="3.4.19.12" evidence="2"/>
<keyword evidence="11" id="KW-1185">Reference proteome</keyword>
<feature type="region of interest" description="Disordered" evidence="8">
    <location>
        <begin position="1038"/>
        <end position="1064"/>
    </location>
</feature>
<dbReference type="GO" id="GO:0043161">
    <property type="term" value="P:proteasome-mediated ubiquitin-dependent protein catabolic process"/>
    <property type="evidence" value="ECO:0007669"/>
    <property type="project" value="InterPro"/>
</dbReference>
<evidence type="ECO:0000256" key="3">
    <source>
        <dbReference type="ARBA" id="ARBA00022670"/>
    </source>
</evidence>
<dbReference type="InterPro" id="IPR001394">
    <property type="entry name" value="Peptidase_C19_UCH"/>
</dbReference>
<dbReference type="GO" id="GO:0061136">
    <property type="term" value="P:regulation of proteasomal protein catabolic process"/>
    <property type="evidence" value="ECO:0007669"/>
    <property type="project" value="TreeGrafter"/>
</dbReference>
<dbReference type="Pfam" id="PF00443">
    <property type="entry name" value="UCH"/>
    <property type="match status" value="1"/>
</dbReference>
<keyword evidence="7" id="KW-0175">Coiled coil</keyword>
<sequence length="1225" mass="137769">MLGPGKTAPLLLQNLLTYDPRYELAAGRNLLTSPPPHHDPHAAPTSSVPRRNCRHDVQLKEEQSELPQRGVDPDENTVYRVAVYCRICRWHFDVWVDFRDNGSQNCPCRKTDLRSPLHHFLYSGEEDPSRSGSLGGHAKPRSYTFYCSADKCPVALRIRISPPQLSDSDIALLTDPANLRRRWERAKEIDGARADADMAQPIEGPNYLNTYLYDSFNSTKAKPRIPLLNRKFLKTFGRDCDDMLKKLGFTFAVEVDAEGNSSDGWYLPRPSEPQRPLDSLETTTRSIVEDARYELNAVLLSFPESERSTARRNPLALVPARHHIELALGCDDYELREGGRRETRNSHREEDHPYYAGLGALSDFADRLLIFAYDRQVANDPINTPYYFECLRDLAKGRNSETLDTQSAILESQGLFTRQDVAQAYRTLGIDPSHGPALSDDIITNQFKARLSDIGPRQVEEARSALRIIGLAKDSDMIQRAASNSIETYAEALAWLNLPDSVELSGDDFVITMYTSKVNDSPQEAETGRMAVKIIADQRKSHRLRQWLETGQMDAAEMDAAEAYATLGITDRSSKLDPSVLQTLYEGMLSDSPENAQRLETALQKVRQDQENSHGSEQQQPSGHNFELHEWPVGCCNIGNTCYLNSVLQFLFTIKPLRDMVIDCDKHFQDLSAEALEPKRVGRTAVTRARAETGQQFVRELQGLFKLMITAKEHNIRPERSLAALALTRGESTDIASESKPPTRPSSRLGKIGDMPVSGPVLPPGFQMTSMPPSPADSVMGDAEGDADSMKAMDLTASSEKPDNIVSARPQPPSRPPPIPPRPQATADIGLKKLEDVAQQQDAAEILNNVFDLLSCAFQGEDVLQDGEQLDLIKRTFFSNVTTVRKTKDKDIPKSDLQDNVLVSTKGRDRTICAALDDEFGLTELEGDVTKYEIFDTAAPIQIINVRRLQFENGRARKDESHLALDKILYLDRYLKSTKSLSEEQLQELRNQQWQLQAELKALETRKKLLKETDFKDVDLPDVLDETAFLLTKLEGLSPDAAGESPQPSPEQRDPSPGPQEGIADQLNKRADELRPELTDIHKRMEKLEKQIDSVFEDCNDHPYRLHAIFMHAGSHSGGHYWIYIYDFQNDIWRKYNDETVTLESEETILKKIDQVRPPTSTGIVYVRDDVATEYTEALHRDLQEAGSQTDETQPGDVEMTDAPSSNVLNMDDYTNLEVVEGREM</sequence>
<feature type="region of interest" description="Disordered" evidence="8">
    <location>
        <begin position="28"/>
        <end position="51"/>
    </location>
</feature>
<evidence type="ECO:0000259" key="9">
    <source>
        <dbReference type="PROSITE" id="PS50235"/>
    </source>
</evidence>
<evidence type="ECO:0000313" key="10">
    <source>
        <dbReference type="EMBL" id="KAF9731680.1"/>
    </source>
</evidence>
<dbReference type="GO" id="GO:0070628">
    <property type="term" value="F:proteasome binding"/>
    <property type="evidence" value="ECO:0007669"/>
    <property type="project" value="TreeGrafter"/>
</dbReference>
<dbReference type="AlphaFoldDB" id="A0A9P6KM90"/>
<dbReference type="OrthoDB" id="2420415at2759"/>
<evidence type="ECO:0000313" key="11">
    <source>
        <dbReference type="Proteomes" id="UP000756921"/>
    </source>
</evidence>
<dbReference type="InterPro" id="IPR028889">
    <property type="entry name" value="USP"/>
</dbReference>
<keyword evidence="6" id="KW-0788">Thiol protease</keyword>
<dbReference type="Proteomes" id="UP000756921">
    <property type="component" value="Unassembled WGS sequence"/>
</dbReference>
<keyword evidence="4" id="KW-0833">Ubl conjugation pathway</keyword>
<feature type="compositionally biased region" description="Pro residues" evidence="8">
    <location>
        <begin position="810"/>
        <end position="823"/>
    </location>
</feature>
<reference evidence="10" key="1">
    <citation type="journal article" date="2020" name="Mol. Plant Microbe Interact.">
        <title>Genome Sequence of the Biocontrol Agent Coniothyrium minitans strain Conio (IMI 134523).</title>
        <authorList>
            <person name="Patel D."/>
            <person name="Shittu T.A."/>
            <person name="Baroncelli R."/>
            <person name="Muthumeenakshi S."/>
            <person name="Osborne T.H."/>
            <person name="Janganan T.K."/>
            <person name="Sreenivasaprasad S."/>
        </authorList>
    </citation>
    <scope>NUCLEOTIDE SEQUENCE</scope>
    <source>
        <strain evidence="10">Conio</strain>
    </source>
</reference>
<dbReference type="PANTHER" id="PTHR43982">
    <property type="entry name" value="UBIQUITIN CARBOXYL-TERMINAL HYDROLASE"/>
    <property type="match status" value="1"/>
</dbReference>
<dbReference type="SUPFAM" id="SSF54001">
    <property type="entry name" value="Cysteine proteinases"/>
    <property type="match status" value="1"/>
</dbReference>
<dbReference type="EMBL" id="WJXW01000012">
    <property type="protein sequence ID" value="KAF9731680.1"/>
    <property type="molecule type" value="Genomic_DNA"/>
</dbReference>
<evidence type="ECO:0000256" key="7">
    <source>
        <dbReference type="SAM" id="Coils"/>
    </source>
</evidence>
<feature type="region of interest" description="Disordered" evidence="8">
    <location>
        <begin position="1182"/>
        <end position="1209"/>
    </location>
</feature>
<evidence type="ECO:0000256" key="8">
    <source>
        <dbReference type="SAM" id="MobiDB-lite"/>
    </source>
</evidence>
<organism evidence="10 11">
    <name type="scientific">Paraphaeosphaeria minitans</name>
    <dbReference type="NCBI Taxonomy" id="565426"/>
    <lineage>
        <taxon>Eukaryota</taxon>
        <taxon>Fungi</taxon>
        <taxon>Dikarya</taxon>
        <taxon>Ascomycota</taxon>
        <taxon>Pezizomycotina</taxon>
        <taxon>Dothideomycetes</taxon>
        <taxon>Pleosporomycetidae</taxon>
        <taxon>Pleosporales</taxon>
        <taxon>Massarineae</taxon>
        <taxon>Didymosphaeriaceae</taxon>
        <taxon>Paraphaeosphaeria</taxon>
    </lineage>
</organism>
<protein>
    <recommendedName>
        <fullName evidence="2">ubiquitinyl hydrolase 1</fullName>
        <ecNumber evidence="2">3.4.19.12</ecNumber>
    </recommendedName>
</protein>
<feature type="region of interest" description="Disordered" evidence="8">
    <location>
        <begin position="730"/>
        <end position="826"/>
    </location>
</feature>
<dbReference type="Gene3D" id="3.90.70.10">
    <property type="entry name" value="Cysteine proteinases"/>
    <property type="match status" value="2"/>
</dbReference>
<dbReference type="Pfam" id="PF13446">
    <property type="entry name" value="RPT"/>
    <property type="match status" value="4"/>
</dbReference>
<proteinExistence type="predicted"/>
<dbReference type="InterPro" id="IPR018200">
    <property type="entry name" value="USP_CS"/>
</dbReference>
<evidence type="ECO:0000256" key="6">
    <source>
        <dbReference type="ARBA" id="ARBA00022807"/>
    </source>
</evidence>
<dbReference type="InterPro" id="IPR044635">
    <property type="entry name" value="UBP14-like"/>
</dbReference>